<evidence type="ECO:0000256" key="4">
    <source>
        <dbReference type="ARBA" id="ARBA00023136"/>
    </source>
</evidence>
<feature type="transmembrane region" description="Helical" evidence="5">
    <location>
        <begin position="66"/>
        <end position="88"/>
    </location>
</feature>
<dbReference type="InterPro" id="IPR004710">
    <property type="entry name" value="Bilac:Na_transpt"/>
</dbReference>
<gene>
    <name evidence="6" type="ORF">KUO17_08060</name>
</gene>
<feature type="transmembrane region" description="Helical" evidence="5">
    <location>
        <begin position="200"/>
        <end position="219"/>
    </location>
</feature>
<reference evidence="6" key="1">
    <citation type="journal article" date="2022" name="Int. J. Syst. Evol. Microbiol.">
        <title>Pseudomonas aegrilactucae sp. nov. and Pseudomonas morbosilactucae sp. nov., pathogens causing bacterial rot of lettuce in Japan.</title>
        <authorList>
            <person name="Sawada H."/>
            <person name="Fujikawa T."/>
            <person name="Satou M."/>
        </authorList>
    </citation>
    <scope>NUCLEOTIDE SEQUENCE</scope>
    <source>
        <strain evidence="6">MAFF 301350</strain>
    </source>
</reference>
<keyword evidence="3 5" id="KW-1133">Transmembrane helix</keyword>
<keyword evidence="4 5" id="KW-0472">Membrane</keyword>
<feature type="transmembrane region" description="Helical" evidence="5">
    <location>
        <begin position="41"/>
        <end position="60"/>
    </location>
</feature>
<dbReference type="GO" id="GO:0016020">
    <property type="term" value="C:membrane"/>
    <property type="evidence" value="ECO:0007669"/>
    <property type="project" value="UniProtKB-SubCell"/>
</dbReference>
<dbReference type="PANTHER" id="PTHR10361:SF24">
    <property type="entry name" value="P3 PROTEIN"/>
    <property type="match status" value="1"/>
</dbReference>
<keyword evidence="7" id="KW-1185">Reference proteome</keyword>
<dbReference type="RefSeq" id="WP_217974886.1">
    <property type="nucleotide sequence ID" value="NZ_JAHTBI010000026.1"/>
</dbReference>
<feature type="transmembrane region" description="Helical" evidence="5">
    <location>
        <begin position="138"/>
        <end position="159"/>
    </location>
</feature>
<evidence type="ECO:0000256" key="2">
    <source>
        <dbReference type="ARBA" id="ARBA00022692"/>
    </source>
</evidence>
<evidence type="ECO:0000313" key="6">
    <source>
        <dbReference type="EMBL" id="MBV6286989.1"/>
    </source>
</evidence>
<feature type="transmembrane region" description="Helical" evidence="5">
    <location>
        <begin position="231"/>
        <end position="255"/>
    </location>
</feature>
<sequence>MTASPLLTAFLPVALGIIMFGLGLSLTLADFARVVKYPRPVVIGLVCQILLLPFICFLIANGFGLAPALAVGLMLLAASPGGTTANLFSHLAHGDVALNITLTAVNSLIAILTMPLLVNLSLVYFMEADQAIPLQFAKVLQVFAIVLVPVTLGMLVRRLTPAFAARMEKPMKIVAALFLAGTVILALMKDWQTVVEYAPLVGAAALLFNLLSLMLGYWVPRLLKIPKRQAIAIGMEIGIHNGTLAIALALSPTLLNNSTMAIPAALYSLIMFFTAAGFGWWVSRSPVRATVLD</sequence>
<reference evidence="6" key="2">
    <citation type="journal article" date="2023" name="Plant Pathol.">
        <title>Dismantling and reorganizing Pseudomonas marginalis sensu#lato.</title>
        <authorList>
            <person name="Sawada H."/>
            <person name="Fujikawa T."/>
            <person name="Satou M."/>
        </authorList>
    </citation>
    <scope>NUCLEOTIDE SEQUENCE</scope>
    <source>
        <strain evidence="6">MAFF 301350</strain>
    </source>
</reference>
<feature type="transmembrane region" description="Helical" evidence="5">
    <location>
        <begin position="261"/>
        <end position="282"/>
    </location>
</feature>
<comment type="subcellular location">
    <subcellularLocation>
        <location evidence="1">Membrane</location>
        <topology evidence="1">Multi-pass membrane protein</topology>
    </subcellularLocation>
</comment>
<comment type="caution">
    <text evidence="6">The sequence shown here is derived from an EMBL/GenBank/DDBJ whole genome shotgun (WGS) entry which is preliminary data.</text>
</comment>
<dbReference type="PANTHER" id="PTHR10361">
    <property type="entry name" value="SODIUM-BILE ACID COTRANSPORTER"/>
    <property type="match status" value="1"/>
</dbReference>
<protein>
    <submittedName>
        <fullName evidence="6">Bile acid:sodium symporter family protein</fullName>
    </submittedName>
</protein>
<name>A0A9Q2XIK2_9PSED</name>
<feature type="transmembrane region" description="Helical" evidence="5">
    <location>
        <begin position="100"/>
        <end position="126"/>
    </location>
</feature>
<proteinExistence type="predicted"/>
<organism evidence="6 7">
    <name type="scientific">Pseudomonas aegrilactucae</name>
    <dbReference type="NCBI Taxonomy" id="2854028"/>
    <lineage>
        <taxon>Bacteria</taxon>
        <taxon>Pseudomonadati</taxon>
        <taxon>Pseudomonadota</taxon>
        <taxon>Gammaproteobacteria</taxon>
        <taxon>Pseudomonadales</taxon>
        <taxon>Pseudomonadaceae</taxon>
        <taxon>Pseudomonas</taxon>
    </lineage>
</organism>
<evidence type="ECO:0000256" key="3">
    <source>
        <dbReference type="ARBA" id="ARBA00022989"/>
    </source>
</evidence>
<evidence type="ECO:0000256" key="5">
    <source>
        <dbReference type="SAM" id="Phobius"/>
    </source>
</evidence>
<dbReference type="EMBL" id="JAHTBI010000026">
    <property type="protein sequence ID" value="MBV6286989.1"/>
    <property type="molecule type" value="Genomic_DNA"/>
</dbReference>
<keyword evidence="2 5" id="KW-0812">Transmembrane</keyword>
<feature type="transmembrane region" description="Helical" evidence="5">
    <location>
        <begin position="171"/>
        <end position="188"/>
    </location>
</feature>
<accession>A0A9Q2XIK2</accession>
<dbReference type="InterPro" id="IPR002657">
    <property type="entry name" value="BilAc:Na_symport/Acr3"/>
</dbReference>
<dbReference type="Pfam" id="PF01758">
    <property type="entry name" value="SBF"/>
    <property type="match status" value="1"/>
</dbReference>
<evidence type="ECO:0000256" key="1">
    <source>
        <dbReference type="ARBA" id="ARBA00004141"/>
    </source>
</evidence>
<dbReference type="AlphaFoldDB" id="A0A9Q2XIK2"/>
<feature type="transmembrane region" description="Helical" evidence="5">
    <location>
        <begin position="6"/>
        <end position="29"/>
    </location>
</feature>
<evidence type="ECO:0000313" key="7">
    <source>
        <dbReference type="Proteomes" id="UP001106592"/>
    </source>
</evidence>
<dbReference type="Proteomes" id="UP001106592">
    <property type="component" value="Unassembled WGS sequence"/>
</dbReference>